<dbReference type="SMART" id="SM00754">
    <property type="entry name" value="CHRD"/>
    <property type="match status" value="1"/>
</dbReference>
<dbReference type="STRING" id="229205.SAMN05444372_10396"/>
<reference evidence="3" key="1">
    <citation type="submission" date="2016-11" db="EMBL/GenBank/DDBJ databases">
        <authorList>
            <person name="Varghese N."/>
            <person name="Submissions S."/>
        </authorList>
    </citation>
    <scope>NUCLEOTIDE SEQUENCE [LARGE SCALE GENOMIC DNA]</scope>
    <source>
        <strain evidence="3">DSM 17659</strain>
    </source>
</reference>
<sequence length="156" mass="16089">MKNLIRFFAFSIFVLTLISCNDDDSNDGPSITTFTASINGANEVPANNSTATGTATLSFNNTTKVISITVTHTLTAITMGHIHLGAVGSNGAVVFPFSSVASPIAFTSVALTPSQEADLKANLYYVNLHSAAFPGGEIRGQLIQGATTGGRTGGGY</sequence>
<keyword evidence="3" id="KW-1185">Reference proteome</keyword>
<dbReference type="PROSITE" id="PS51257">
    <property type="entry name" value="PROKAR_LIPOPROTEIN"/>
    <property type="match status" value="1"/>
</dbReference>
<evidence type="ECO:0000259" key="1">
    <source>
        <dbReference type="PROSITE" id="PS50933"/>
    </source>
</evidence>
<dbReference type="Pfam" id="PF07452">
    <property type="entry name" value="CHRD"/>
    <property type="match status" value="1"/>
</dbReference>
<dbReference type="EMBL" id="FQWF01000003">
    <property type="protein sequence ID" value="SHG18695.1"/>
    <property type="molecule type" value="Genomic_DNA"/>
</dbReference>
<proteinExistence type="predicted"/>
<dbReference type="AlphaFoldDB" id="A0A1M5HRY9"/>
<feature type="domain" description="CHRD" evidence="1">
    <location>
        <begin position="30"/>
        <end position="147"/>
    </location>
</feature>
<dbReference type="RefSeq" id="WP_073017564.1">
    <property type="nucleotide sequence ID" value="NZ_FQWF01000003.1"/>
</dbReference>
<organism evidence="2 3">
    <name type="scientific">Flavobacterium micromati</name>
    <dbReference type="NCBI Taxonomy" id="229205"/>
    <lineage>
        <taxon>Bacteria</taxon>
        <taxon>Pseudomonadati</taxon>
        <taxon>Bacteroidota</taxon>
        <taxon>Flavobacteriia</taxon>
        <taxon>Flavobacteriales</taxon>
        <taxon>Flavobacteriaceae</taxon>
        <taxon>Flavobacterium</taxon>
    </lineage>
</organism>
<dbReference type="Proteomes" id="UP000184020">
    <property type="component" value="Unassembled WGS sequence"/>
</dbReference>
<dbReference type="PROSITE" id="PS50933">
    <property type="entry name" value="CHRD"/>
    <property type="match status" value="1"/>
</dbReference>
<dbReference type="OrthoDB" id="571052at2"/>
<gene>
    <name evidence="2" type="ORF">SAMN05444372_10396</name>
</gene>
<protein>
    <submittedName>
        <fullName evidence="2">CHRD domain-containing protein</fullName>
    </submittedName>
</protein>
<evidence type="ECO:0000313" key="2">
    <source>
        <dbReference type="EMBL" id="SHG18695.1"/>
    </source>
</evidence>
<evidence type="ECO:0000313" key="3">
    <source>
        <dbReference type="Proteomes" id="UP000184020"/>
    </source>
</evidence>
<dbReference type="InterPro" id="IPR010895">
    <property type="entry name" value="CHRD"/>
</dbReference>
<name>A0A1M5HRY9_9FLAO</name>
<accession>A0A1M5HRY9</accession>